<evidence type="ECO:0000313" key="1">
    <source>
        <dbReference type="EMBL" id="VEN64623.1"/>
    </source>
</evidence>
<keyword evidence="2" id="KW-1185">Reference proteome</keyword>
<reference evidence="1 2" key="1">
    <citation type="submission" date="2019-01" db="EMBL/GenBank/DDBJ databases">
        <authorList>
            <person name="Sayadi A."/>
        </authorList>
    </citation>
    <scope>NUCLEOTIDE SEQUENCE [LARGE SCALE GENOMIC DNA]</scope>
</reference>
<protein>
    <submittedName>
        <fullName evidence="1">Uncharacterized protein</fullName>
    </submittedName>
</protein>
<evidence type="ECO:0000313" key="2">
    <source>
        <dbReference type="Proteomes" id="UP000410492"/>
    </source>
</evidence>
<dbReference type="Proteomes" id="UP000410492">
    <property type="component" value="Unassembled WGS sequence"/>
</dbReference>
<feature type="non-terminal residue" evidence="1">
    <location>
        <position position="1"/>
    </location>
</feature>
<dbReference type="EMBL" id="CAACVG010015622">
    <property type="protein sequence ID" value="VEN64623.1"/>
    <property type="molecule type" value="Genomic_DNA"/>
</dbReference>
<organism evidence="1 2">
    <name type="scientific">Callosobruchus maculatus</name>
    <name type="common">Southern cowpea weevil</name>
    <name type="synonym">Pulse bruchid</name>
    <dbReference type="NCBI Taxonomy" id="64391"/>
    <lineage>
        <taxon>Eukaryota</taxon>
        <taxon>Metazoa</taxon>
        <taxon>Ecdysozoa</taxon>
        <taxon>Arthropoda</taxon>
        <taxon>Hexapoda</taxon>
        <taxon>Insecta</taxon>
        <taxon>Pterygota</taxon>
        <taxon>Neoptera</taxon>
        <taxon>Endopterygota</taxon>
        <taxon>Coleoptera</taxon>
        <taxon>Polyphaga</taxon>
        <taxon>Cucujiformia</taxon>
        <taxon>Chrysomeloidea</taxon>
        <taxon>Chrysomelidae</taxon>
        <taxon>Bruchinae</taxon>
        <taxon>Bruchini</taxon>
        <taxon>Callosobruchus</taxon>
    </lineage>
</organism>
<dbReference type="AlphaFoldDB" id="A0A653DWM7"/>
<gene>
    <name evidence="1" type="ORF">CALMAC_LOCUS21109</name>
</gene>
<accession>A0A653DWM7</accession>
<name>A0A653DWM7_CALMS</name>
<sequence>GLCVITTNKQRARNHLEKKNYVFIIKTANKTMVGTMKNLTNFNPLAKINYREYIKPRWIRG</sequence>
<proteinExistence type="predicted"/>